<protein>
    <submittedName>
        <fullName evidence="9">ABC transport system permease protein</fullName>
    </submittedName>
</protein>
<feature type="transmembrane region" description="Helical" evidence="6">
    <location>
        <begin position="384"/>
        <end position="409"/>
    </location>
</feature>
<evidence type="ECO:0000256" key="1">
    <source>
        <dbReference type="ARBA" id="ARBA00004651"/>
    </source>
</evidence>
<feature type="transmembrane region" description="Helical" evidence="6">
    <location>
        <begin position="680"/>
        <end position="704"/>
    </location>
</feature>
<dbReference type="RefSeq" id="WP_309982103.1">
    <property type="nucleotide sequence ID" value="NZ_JAVDTI010000002.1"/>
</dbReference>
<feature type="transmembrane region" description="Helical" evidence="6">
    <location>
        <begin position="434"/>
        <end position="453"/>
    </location>
</feature>
<keyword evidence="4 6" id="KW-1133">Transmembrane helix</keyword>
<feature type="transmembrane region" description="Helical" evidence="6">
    <location>
        <begin position="294"/>
        <end position="315"/>
    </location>
</feature>
<feature type="domain" description="ABC3 transporter permease C-terminal" evidence="7">
    <location>
        <begin position="297"/>
        <end position="413"/>
    </location>
</feature>
<feature type="domain" description="MacB-like periplasmic core" evidence="8">
    <location>
        <begin position="20"/>
        <end position="254"/>
    </location>
</feature>
<keyword evidence="10" id="KW-1185">Reference proteome</keyword>
<keyword evidence="2" id="KW-1003">Cell membrane</keyword>
<dbReference type="PANTHER" id="PTHR30572:SF18">
    <property type="entry name" value="ABC-TYPE MACROLIDE FAMILY EXPORT SYSTEM PERMEASE COMPONENT 2"/>
    <property type="match status" value="1"/>
</dbReference>
<dbReference type="InterPro" id="IPR025857">
    <property type="entry name" value="MacB_PCD"/>
</dbReference>
<evidence type="ECO:0000256" key="5">
    <source>
        <dbReference type="ARBA" id="ARBA00023136"/>
    </source>
</evidence>
<evidence type="ECO:0000259" key="8">
    <source>
        <dbReference type="Pfam" id="PF12704"/>
    </source>
</evidence>
<feature type="domain" description="ABC3 transporter permease C-terminal" evidence="7">
    <location>
        <begin position="684"/>
        <end position="796"/>
    </location>
</feature>
<feature type="transmembrane region" description="Helical" evidence="6">
    <location>
        <begin position="21"/>
        <end position="42"/>
    </location>
</feature>
<evidence type="ECO:0000313" key="9">
    <source>
        <dbReference type="EMBL" id="MDR6804837.1"/>
    </source>
</evidence>
<reference evidence="9 10" key="1">
    <citation type="submission" date="2023-07" db="EMBL/GenBank/DDBJ databases">
        <title>Sorghum-associated microbial communities from plants grown in Nebraska, USA.</title>
        <authorList>
            <person name="Schachtman D."/>
        </authorList>
    </citation>
    <scope>NUCLEOTIDE SEQUENCE [LARGE SCALE GENOMIC DNA]</scope>
    <source>
        <strain evidence="9 10">BE57</strain>
    </source>
</reference>
<feature type="domain" description="MacB-like periplasmic core" evidence="8">
    <location>
        <begin position="440"/>
        <end position="646"/>
    </location>
</feature>
<name>A0ABU1QUJ9_9BACT</name>
<accession>A0ABU1QUJ9</accession>
<evidence type="ECO:0000256" key="3">
    <source>
        <dbReference type="ARBA" id="ARBA00022692"/>
    </source>
</evidence>
<sequence>MLSHYLKTAFRHIQRHYVISLVNIGGLAIGLTATLLVAAYVANEYSHDRFHKKGDRIVKVEFSHNDGEKSYSIPWLSYGFGQAMKGQCAEVEEFGRISDQSFYSRLVQSDIGHKYYEAGFLAADNSFLQMFSFEFVKGDQKTALTKPNTVLLTESMAAKYFGDQDPIGQTITYDKILVFEVVGVLKDLPYNSTIKFDFLSDLTSFRKREIREMVGDTSKSTLKEQNSLVGAMGMYHTYLLLHPNASREALTRKIPSLLSPSSKIKDAKDSYDLFPLFDMYFERDNKSAKQKATVFSFIGLLILSLALCNYVNLTTASSSSRAGEVSVRKVVGGQRIALIFQFYLESVIYVTIAFALSVGLFLGLKGYLYKSLELPVDASFLKNPWFLISLAGFYVSSILLSGGYPALLLSRLAPGQIFRGAYGTMGGAARARKVFTVFQFTVSIALIIGSILITKQMQLFQQKNLGINRDRIVTVFLDHEDGLNKHYREIRQSVGNIAGVESVTSSTLLMYYPLGNRWELKKMNSDKTVYVNYFPVDEQFVETMQIKWVAGPPTRSEGKKRSSVVLNETAAKELGIDIHNYNQTLNLGASTHRDLVGIVKDFHFSSLTEKIAPMGLEIGSDSIFHDYLYIKLAPNADAKSTLASIGKIYNQFNTNRPFEYTFLDDTYNRMYKNEERTGRIVYWFTGVAIVIACLGLFGLTTFAAEQRRKEIGIRKVLGATVLNIVTMLSKDFLKLVIISVLLASPLAYLAMKSWLEDFAYHIPISWWVFALAGVAGLCVAVVTISFQGFKAAAANPVKSLKTN</sequence>
<organism evidence="9 10">
    <name type="scientific">Dyadobacter fermentans</name>
    <dbReference type="NCBI Taxonomy" id="94254"/>
    <lineage>
        <taxon>Bacteria</taxon>
        <taxon>Pseudomonadati</taxon>
        <taxon>Bacteroidota</taxon>
        <taxon>Cytophagia</taxon>
        <taxon>Cytophagales</taxon>
        <taxon>Spirosomataceae</taxon>
        <taxon>Dyadobacter</taxon>
    </lineage>
</organism>
<evidence type="ECO:0000313" key="10">
    <source>
        <dbReference type="Proteomes" id="UP001264980"/>
    </source>
</evidence>
<dbReference type="Pfam" id="PF02687">
    <property type="entry name" value="FtsX"/>
    <property type="match status" value="2"/>
</dbReference>
<keyword evidence="5 6" id="KW-0472">Membrane</keyword>
<dbReference type="InterPro" id="IPR003838">
    <property type="entry name" value="ABC3_permease_C"/>
</dbReference>
<evidence type="ECO:0000256" key="4">
    <source>
        <dbReference type="ARBA" id="ARBA00022989"/>
    </source>
</evidence>
<dbReference type="Pfam" id="PF12704">
    <property type="entry name" value="MacB_PCD"/>
    <property type="match status" value="2"/>
</dbReference>
<feature type="transmembrane region" description="Helical" evidence="6">
    <location>
        <begin position="732"/>
        <end position="751"/>
    </location>
</feature>
<dbReference type="Proteomes" id="UP001264980">
    <property type="component" value="Unassembled WGS sequence"/>
</dbReference>
<keyword evidence="3 6" id="KW-0812">Transmembrane</keyword>
<dbReference type="PANTHER" id="PTHR30572">
    <property type="entry name" value="MEMBRANE COMPONENT OF TRANSPORTER-RELATED"/>
    <property type="match status" value="1"/>
</dbReference>
<evidence type="ECO:0000256" key="2">
    <source>
        <dbReference type="ARBA" id="ARBA00022475"/>
    </source>
</evidence>
<evidence type="ECO:0000259" key="7">
    <source>
        <dbReference type="Pfam" id="PF02687"/>
    </source>
</evidence>
<dbReference type="EMBL" id="JAVDTI010000002">
    <property type="protein sequence ID" value="MDR6804837.1"/>
    <property type="molecule type" value="Genomic_DNA"/>
</dbReference>
<comment type="subcellular location">
    <subcellularLocation>
        <location evidence="1">Cell membrane</location>
        <topology evidence="1">Multi-pass membrane protein</topology>
    </subcellularLocation>
</comment>
<proteinExistence type="predicted"/>
<comment type="caution">
    <text evidence="9">The sequence shown here is derived from an EMBL/GenBank/DDBJ whole genome shotgun (WGS) entry which is preliminary data.</text>
</comment>
<feature type="transmembrane region" description="Helical" evidence="6">
    <location>
        <begin position="763"/>
        <end position="786"/>
    </location>
</feature>
<evidence type="ECO:0000256" key="6">
    <source>
        <dbReference type="SAM" id="Phobius"/>
    </source>
</evidence>
<dbReference type="InterPro" id="IPR050250">
    <property type="entry name" value="Macrolide_Exporter_MacB"/>
</dbReference>
<feature type="transmembrane region" description="Helical" evidence="6">
    <location>
        <begin position="336"/>
        <end position="364"/>
    </location>
</feature>
<gene>
    <name evidence="9" type="ORF">J2W84_001883</name>
</gene>